<evidence type="ECO:0000313" key="4">
    <source>
        <dbReference type="Proteomes" id="UP000003836"/>
    </source>
</evidence>
<feature type="region of interest" description="Disordered" evidence="1">
    <location>
        <begin position="108"/>
        <end position="142"/>
    </location>
</feature>
<gene>
    <name evidence="2" type="ORF">IX91_13615</name>
    <name evidence="3" type="ORF">VITU9109_07986</name>
</gene>
<evidence type="ECO:0000256" key="1">
    <source>
        <dbReference type="SAM" id="MobiDB-lite"/>
    </source>
</evidence>
<dbReference type="EMBL" id="CP009354">
    <property type="protein sequence ID" value="AIW15184.1"/>
    <property type="molecule type" value="Genomic_DNA"/>
</dbReference>
<dbReference type="HOGENOM" id="CLU_095659_0_1_6"/>
<dbReference type="KEGG" id="vtu:IX91_13615"/>
<evidence type="ECO:0000313" key="2">
    <source>
        <dbReference type="EMBL" id="AIW15184.1"/>
    </source>
</evidence>
<reference evidence="3" key="1">
    <citation type="submission" date="2011-08" db="EMBL/GenBank/DDBJ databases">
        <authorList>
            <person name="Hoffman M."/>
            <person name="Strain E.A."/>
            <person name="Brown E."/>
            <person name="Allard M.W."/>
        </authorList>
    </citation>
    <scope>NUCLEOTIDE SEQUENCE</scope>
    <source>
        <strain evidence="3">ATCC 19109</strain>
    </source>
</reference>
<dbReference type="AlphaFoldDB" id="F9TAH3"/>
<reference evidence="2 5" key="3">
    <citation type="submission" date="2014-08" db="EMBL/GenBank/DDBJ databases">
        <title>First Complete Genome Sequence of the Shellfish Pathogen Vibrio tubiashii.</title>
        <authorList>
            <person name="Richards G.P."/>
            <person name="Needleman D.S."/>
            <person name="Watson M.A."/>
            <person name="Bono J.L."/>
        </authorList>
    </citation>
    <scope>NUCLEOTIDE SEQUENCE [LARGE SCALE GENOMIC DNA]</scope>
    <source>
        <strain evidence="2 5">ATCC 19109</strain>
    </source>
</reference>
<evidence type="ECO:0000313" key="5">
    <source>
        <dbReference type="Proteomes" id="UP000030071"/>
    </source>
</evidence>
<dbReference type="GeneID" id="23445760"/>
<dbReference type="Proteomes" id="UP000003836">
    <property type="component" value="Unassembled WGS sequence"/>
</dbReference>
<dbReference type="STRING" id="1051646.IX91_13615"/>
<dbReference type="EMBL" id="AFWI01000183">
    <property type="protein sequence ID" value="EGU49918.1"/>
    <property type="molecule type" value="Genomic_DNA"/>
</dbReference>
<dbReference type="Proteomes" id="UP000030071">
    <property type="component" value="Chromosome 1"/>
</dbReference>
<organism evidence="2 5">
    <name type="scientific">Vibrio tubiashii ATCC 19109</name>
    <dbReference type="NCBI Taxonomy" id="1051646"/>
    <lineage>
        <taxon>Bacteria</taxon>
        <taxon>Pseudomonadati</taxon>
        <taxon>Pseudomonadota</taxon>
        <taxon>Gammaproteobacteria</taxon>
        <taxon>Vibrionales</taxon>
        <taxon>Vibrionaceae</taxon>
        <taxon>Vibrio</taxon>
        <taxon>Vibrio oreintalis group</taxon>
    </lineage>
</organism>
<dbReference type="InterPro" id="IPR021253">
    <property type="entry name" value="ZrgA-like"/>
</dbReference>
<name>F9TAH3_9VIBR</name>
<dbReference type="PROSITE" id="PS51257">
    <property type="entry name" value="PROKAR_LIPOPROTEIN"/>
    <property type="match status" value="1"/>
</dbReference>
<reference evidence="3 4" key="2">
    <citation type="journal article" date="2012" name="Int. J. Syst. Evol. Microbiol.">
        <title>Vibrio caribbeanicus sp. nov., isolated from the marine sponge Scleritoderma cyanea.</title>
        <authorList>
            <person name="Hoffmann M."/>
            <person name="Monday S.R."/>
            <person name="Allard M.W."/>
            <person name="Strain E.A."/>
            <person name="Whittaker P."/>
            <person name="Naum M."/>
            <person name="McCarthy P.J."/>
            <person name="Lopez J.V."/>
            <person name="Fischer M."/>
            <person name="Brown E.W."/>
        </authorList>
    </citation>
    <scope>NUCLEOTIDE SEQUENCE [LARGE SCALE GENOMIC DNA]</scope>
    <source>
        <strain evidence="3 4">ATCC 19109</strain>
    </source>
</reference>
<evidence type="ECO:0000313" key="3">
    <source>
        <dbReference type="EMBL" id="EGU49918.1"/>
    </source>
</evidence>
<proteinExistence type="predicted"/>
<dbReference type="PATRIC" id="fig|1051646.9.peg.2673"/>
<dbReference type="eggNOG" id="COG0803">
    <property type="taxonomic scope" value="Bacteria"/>
</dbReference>
<accession>F9TAH3</accession>
<dbReference type="RefSeq" id="WP_004747141.1">
    <property type="nucleotide sequence ID" value="NZ_AFWI01000183.1"/>
</dbReference>
<feature type="compositionally biased region" description="Basic and acidic residues" evidence="1">
    <location>
        <begin position="111"/>
        <end position="142"/>
    </location>
</feature>
<protein>
    <submittedName>
        <fullName evidence="2">Zinc-binding protein</fullName>
    </submittedName>
</protein>
<keyword evidence="4" id="KW-1185">Reference proteome</keyword>
<sequence>MKNITPIALGITLAVSGIAQACEGGFRQHGAHVHGEVELNIAQDGKELLIEITAPGADVVGFEHAPKTDEQKHQLEDAIAKLNNASSVFTLASSAGCKVVHQSVSHTLGADNHDHDHDHDDHKGHDHHDEHKGHDHQEHGGHGEFTVEYHYACDDISTLSNIDTQWFTQFPNTEKLKVNVLTETKQASLELGKGDSKISL</sequence>
<dbReference type="Pfam" id="PF10986">
    <property type="entry name" value="ZrgA"/>
    <property type="match status" value="1"/>
</dbReference>